<evidence type="ECO:0000313" key="2">
    <source>
        <dbReference type="Proteomes" id="UP000184295"/>
    </source>
</evidence>
<name>A0A1M4X8T6_9ACTN</name>
<dbReference type="STRING" id="1121881.SAMN02745225_01944"/>
<organism evidence="1 2">
    <name type="scientific">Ferrithrix thermotolerans DSM 19514</name>
    <dbReference type="NCBI Taxonomy" id="1121881"/>
    <lineage>
        <taxon>Bacteria</taxon>
        <taxon>Bacillati</taxon>
        <taxon>Actinomycetota</taxon>
        <taxon>Acidimicrobiia</taxon>
        <taxon>Acidimicrobiales</taxon>
        <taxon>Acidimicrobiaceae</taxon>
        <taxon>Ferrithrix</taxon>
    </lineage>
</organism>
<proteinExistence type="predicted"/>
<dbReference type="AlphaFoldDB" id="A0A1M4X8T6"/>
<sequence length="87" mass="9900">MHPICATFRRHFGHIYYGAILSLGDNRYENGGFVVRFYGPKLLDCLAEDFDIEEVTELKKGEPTLTPWANHSASKVTDYYKNPCLAS</sequence>
<dbReference type="EMBL" id="FQUL01000035">
    <property type="protein sequence ID" value="SHE89909.1"/>
    <property type="molecule type" value="Genomic_DNA"/>
</dbReference>
<gene>
    <name evidence="1" type="ORF">SAMN02745225_01944</name>
</gene>
<accession>A0A1M4X8T6</accession>
<evidence type="ECO:0000313" key="1">
    <source>
        <dbReference type="EMBL" id="SHE89909.1"/>
    </source>
</evidence>
<protein>
    <submittedName>
        <fullName evidence="1">Uncharacterized protein</fullName>
    </submittedName>
</protein>
<dbReference type="Proteomes" id="UP000184295">
    <property type="component" value="Unassembled WGS sequence"/>
</dbReference>
<keyword evidence="2" id="KW-1185">Reference proteome</keyword>
<reference evidence="2" key="1">
    <citation type="submission" date="2016-11" db="EMBL/GenBank/DDBJ databases">
        <authorList>
            <person name="Varghese N."/>
            <person name="Submissions S."/>
        </authorList>
    </citation>
    <scope>NUCLEOTIDE SEQUENCE [LARGE SCALE GENOMIC DNA]</scope>
    <source>
        <strain evidence="2">DSM 19514</strain>
    </source>
</reference>